<reference evidence="2" key="1">
    <citation type="submission" date="2019-08" db="EMBL/GenBank/DDBJ databases">
        <title>Reference gene set and small RNA set construction with multiple tissues from Davidia involucrata Baill.</title>
        <authorList>
            <person name="Yang H."/>
            <person name="Zhou C."/>
            <person name="Li G."/>
            <person name="Wang J."/>
            <person name="Gao P."/>
            <person name="Wang M."/>
            <person name="Wang R."/>
            <person name="Zhao Y."/>
        </authorList>
    </citation>
    <scope>NUCLEOTIDE SEQUENCE</scope>
    <source>
        <tissue evidence="2">Mixed with DoveR01_LX</tissue>
    </source>
</reference>
<evidence type="ECO:0000256" key="1">
    <source>
        <dbReference type="SAM" id="MobiDB-lite"/>
    </source>
</evidence>
<gene>
    <name evidence="2" type="ORF">Din_044437</name>
</gene>
<dbReference type="PANTHER" id="PTHR47584">
    <property type="match status" value="1"/>
</dbReference>
<organism evidence="2">
    <name type="scientific">Davidia involucrata</name>
    <name type="common">Dove tree</name>
    <dbReference type="NCBI Taxonomy" id="16924"/>
    <lineage>
        <taxon>Eukaryota</taxon>
        <taxon>Viridiplantae</taxon>
        <taxon>Streptophyta</taxon>
        <taxon>Embryophyta</taxon>
        <taxon>Tracheophyta</taxon>
        <taxon>Spermatophyta</taxon>
        <taxon>Magnoliopsida</taxon>
        <taxon>eudicotyledons</taxon>
        <taxon>Gunneridae</taxon>
        <taxon>Pentapetalae</taxon>
        <taxon>asterids</taxon>
        <taxon>Cornales</taxon>
        <taxon>Nyssaceae</taxon>
        <taxon>Davidia</taxon>
    </lineage>
</organism>
<protein>
    <submittedName>
        <fullName evidence="2">Uncharacterized protein</fullName>
    </submittedName>
</protein>
<proteinExistence type="predicted"/>
<evidence type="ECO:0000313" key="2">
    <source>
        <dbReference type="EMBL" id="MPA74996.1"/>
    </source>
</evidence>
<feature type="region of interest" description="Disordered" evidence="1">
    <location>
        <begin position="1"/>
        <end position="50"/>
    </location>
</feature>
<dbReference type="AlphaFoldDB" id="A0A5B7C409"/>
<sequence>MQRSRMKRKRPTTQPSVNDDPFSGENDVPVPSRKEQDTMFRAGSVESDDSISSGDMDDFGMLLVLNELTTSRPMKESRISKIDSVLDALTTIFLARAEKYRASKCTHEVCSNVSYPCTIVECMNVLNAIEGVEANHYFKACEKFKDPNWRIVFIKMSAMRRRQWLESLT</sequence>
<feature type="compositionally biased region" description="Basic residues" evidence="1">
    <location>
        <begin position="1"/>
        <end position="11"/>
    </location>
</feature>
<name>A0A5B7C409_DAVIN</name>
<dbReference type="PANTHER" id="PTHR47584:SF14">
    <property type="entry name" value="L10-INTERACTING MYB DOMAIN-CONTAINING PROTEIN-LIKE"/>
    <property type="match status" value="1"/>
</dbReference>
<dbReference type="InterPro" id="IPR045026">
    <property type="entry name" value="LIMYB"/>
</dbReference>
<dbReference type="EMBL" id="GHES01044437">
    <property type="protein sequence ID" value="MPA74996.1"/>
    <property type="molecule type" value="Transcribed_RNA"/>
</dbReference>
<accession>A0A5B7C409</accession>